<sequence length="151" mass="16331">MMKRVNRVELTGSLALGAFGIFYTVKAFGYRMGTLSEMGPGFFPLVVGLMITSLAGIILLAGIWKERDKAWKKPDLRAMFWTLCALVAFALLVRPFGIIPAVVVLILTCLAARSDTTWPQAAVIAAGLAILAYLLFIVGLGLNLSALRWGV</sequence>
<dbReference type="RefSeq" id="WP_267611380.1">
    <property type="nucleotide sequence ID" value="NZ_JAOVZQ010000001.1"/>
</dbReference>
<keyword evidence="1" id="KW-0812">Transmembrane</keyword>
<evidence type="ECO:0000313" key="4">
    <source>
        <dbReference type="Proteomes" id="UP001081283"/>
    </source>
</evidence>
<feature type="transmembrane region" description="Helical" evidence="1">
    <location>
        <begin position="43"/>
        <end position="64"/>
    </location>
</feature>
<keyword evidence="1" id="KW-0472">Membrane</keyword>
<evidence type="ECO:0000313" key="3">
    <source>
        <dbReference type="EMBL" id="MCY0093425.1"/>
    </source>
</evidence>
<dbReference type="EMBL" id="JAOVZQ010000001">
    <property type="protein sequence ID" value="MCY0093425.1"/>
    <property type="molecule type" value="Genomic_DNA"/>
</dbReference>
<evidence type="ECO:0000256" key="1">
    <source>
        <dbReference type="SAM" id="Phobius"/>
    </source>
</evidence>
<organism evidence="3 4">
    <name type="scientific">Hoeflea ulvae</name>
    <dbReference type="NCBI Taxonomy" id="2983764"/>
    <lineage>
        <taxon>Bacteria</taxon>
        <taxon>Pseudomonadati</taxon>
        <taxon>Pseudomonadota</taxon>
        <taxon>Alphaproteobacteria</taxon>
        <taxon>Hyphomicrobiales</taxon>
        <taxon>Rhizobiaceae</taxon>
        <taxon>Hoeflea</taxon>
    </lineage>
</organism>
<name>A0ABT3YC15_9HYPH</name>
<reference evidence="3" key="1">
    <citation type="submission" date="2022-10" db="EMBL/GenBank/DDBJ databases">
        <title>Hoeflea sp. J2-29, isolated from marine algae.</title>
        <authorList>
            <person name="Kristyanto S."/>
            <person name="Kim J.M."/>
            <person name="Jeon C.O."/>
        </authorList>
    </citation>
    <scope>NUCLEOTIDE SEQUENCE</scope>
    <source>
        <strain evidence="3">J2-29</strain>
    </source>
</reference>
<feature type="domain" description="DUF1468" evidence="2">
    <location>
        <begin position="14"/>
        <end position="144"/>
    </location>
</feature>
<evidence type="ECO:0000259" key="2">
    <source>
        <dbReference type="Pfam" id="PF07331"/>
    </source>
</evidence>
<dbReference type="InterPro" id="IPR009936">
    <property type="entry name" value="DUF1468"/>
</dbReference>
<dbReference type="Pfam" id="PF07331">
    <property type="entry name" value="TctB"/>
    <property type="match status" value="1"/>
</dbReference>
<feature type="transmembrane region" description="Helical" evidence="1">
    <location>
        <begin position="121"/>
        <end position="142"/>
    </location>
</feature>
<protein>
    <submittedName>
        <fullName evidence="3">Tripartite tricarboxylate transporter TctB family protein</fullName>
    </submittedName>
</protein>
<gene>
    <name evidence="3" type="ORF">OEG82_05230</name>
</gene>
<accession>A0ABT3YC15</accession>
<keyword evidence="1" id="KW-1133">Transmembrane helix</keyword>
<keyword evidence="4" id="KW-1185">Reference proteome</keyword>
<comment type="caution">
    <text evidence="3">The sequence shown here is derived from an EMBL/GenBank/DDBJ whole genome shotgun (WGS) entry which is preliminary data.</text>
</comment>
<proteinExistence type="predicted"/>
<dbReference type="Proteomes" id="UP001081283">
    <property type="component" value="Unassembled WGS sequence"/>
</dbReference>